<organism evidence="1 2">
    <name type="scientific">Proteus mirabilis</name>
    <dbReference type="NCBI Taxonomy" id="584"/>
    <lineage>
        <taxon>Bacteria</taxon>
        <taxon>Pseudomonadati</taxon>
        <taxon>Pseudomonadota</taxon>
        <taxon>Gammaproteobacteria</taxon>
        <taxon>Enterobacterales</taxon>
        <taxon>Morganellaceae</taxon>
        <taxon>Proteus</taxon>
    </lineage>
</organism>
<evidence type="ECO:0000313" key="1">
    <source>
        <dbReference type="EMBL" id="SUC39516.1"/>
    </source>
</evidence>
<dbReference type="AlphaFoldDB" id="A0A379GEY0"/>
<accession>A0A379GEY0</accession>
<reference evidence="1 2" key="1">
    <citation type="submission" date="2018-06" db="EMBL/GenBank/DDBJ databases">
        <authorList>
            <consortium name="Pathogen Informatics"/>
            <person name="Doyle S."/>
        </authorList>
    </citation>
    <scope>NUCLEOTIDE SEQUENCE [LARGE SCALE GENOMIC DNA]</scope>
    <source>
        <strain evidence="1 2">NCTC11938</strain>
    </source>
</reference>
<protein>
    <submittedName>
        <fullName evidence="1">Toxin</fullName>
    </submittedName>
</protein>
<gene>
    <name evidence="1" type="ORF">NCTC11938_03804</name>
</gene>
<evidence type="ECO:0000313" key="2">
    <source>
        <dbReference type="Proteomes" id="UP000254191"/>
    </source>
</evidence>
<dbReference type="Proteomes" id="UP000254191">
    <property type="component" value="Unassembled WGS sequence"/>
</dbReference>
<sequence>MAISIFRGGGGYNHIYSNIAQGNITFYGAGAYNEIIRTTQVHPHNDLLVEYTKAENIFLTSAYMLNLDLDKSINFLTSDNKQNFESGKPVEVKAIKSLREPNTYLFKTPGPGDTNLFISDYGRRDYTFNKVKIYNDPETGKLQYDSELWRITPDSGDIRNIRFDKKILRIPIILVWSIIVGIH</sequence>
<name>A0A379GEY0_PROMI</name>
<dbReference type="EMBL" id="UGTS01000006">
    <property type="protein sequence ID" value="SUC39516.1"/>
    <property type="molecule type" value="Genomic_DNA"/>
</dbReference>
<proteinExistence type="predicted"/>